<keyword evidence="4" id="KW-1185">Reference proteome</keyword>
<dbReference type="NCBIfam" id="TIGR04020">
    <property type="entry name" value="seco_metab_LLM"/>
    <property type="match status" value="1"/>
</dbReference>
<accession>A0A4U2YEB6</accession>
<evidence type="ECO:0000313" key="3">
    <source>
        <dbReference type="EMBL" id="TKI59276.1"/>
    </source>
</evidence>
<dbReference type="InterPro" id="IPR050564">
    <property type="entry name" value="F420-G6PD/mer"/>
</dbReference>
<evidence type="ECO:0000256" key="1">
    <source>
        <dbReference type="ARBA" id="ARBA00023002"/>
    </source>
</evidence>
<dbReference type="PANTHER" id="PTHR43244">
    <property type="match status" value="1"/>
</dbReference>
<dbReference type="EMBL" id="SZNK01000001">
    <property type="protein sequence ID" value="TKI59276.1"/>
    <property type="molecule type" value="Genomic_DNA"/>
</dbReference>
<reference evidence="3 4" key="1">
    <citation type="submission" date="2019-04" db="EMBL/GenBank/DDBJ databases">
        <title>Whole genome sequencing of Brevibacillus sp. TGS2-1.</title>
        <authorList>
            <person name="Choi A."/>
        </authorList>
    </citation>
    <scope>NUCLEOTIDE SEQUENCE [LARGE SCALE GENOMIC DNA]</scope>
    <source>
        <strain evidence="3 4">TGS2-1</strain>
    </source>
</reference>
<sequence length="359" mass="40094">MDFSLFFFGSYNQMGSDTYQLLLDTVKIADENGFKAVWTPERHFHDFGGVFPNPSVISAALAMITQNLQLRAGSIVSPLHHPVRIVEEWSVVDNLSNGRVGVSFTAGWHPDDFILNPSTFGNRSEYMYEQIKIIRQLWRGETSEFPNGVGNLAKAKTYPKPKAKELPIWITTTGKEESFIRAGRIGANVLTHLLYQDISSLHGKIKLYRQTLQENGYNPEQGVVTVMIHTFIGDDLDHVKQTIRQPFTDYLASSINLGDALRKNMNQSGTKGNDPALMKTMLQIIFERYWKSAALFGTPDSCIQTVRLMHEAGVNEIACLVDFGIEASAVMQGLDKLIELKQLIAQMNQTGGNSPLVHG</sequence>
<evidence type="ECO:0000313" key="4">
    <source>
        <dbReference type="Proteomes" id="UP000307841"/>
    </source>
</evidence>
<dbReference type="AlphaFoldDB" id="A0A4U2YEB6"/>
<dbReference type="GO" id="GO:0016705">
    <property type="term" value="F:oxidoreductase activity, acting on paired donors, with incorporation or reduction of molecular oxygen"/>
    <property type="evidence" value="ECO:0007669"/>
    <property type="project" value="InterPro"/>
</dbReference>
<organism evidence="3 4">
    <name type="scientific">Brevibacillus antibioticus</name>
    <dbReference type="NCBI Taxonomy" id="2570228"/>
    <lineage>
        <taxon>Bacteria</taxon>
        <taxon>Bacillati</taxon>
        <taxon>Bacillota</taxon>
        <taxon>Bacilli</taxon>
        <taxon>Bacillales</taxon>
        <taxon>Paenibacillaceae</taxon>
        <taxon>Brevibacillus</taxon>
    </lineage>
</organism>
<dbReference type="OrthoDB" id="9776438at2"/>
<gene>
    <name evidence="3" type="ORF">E8L90_06220</name>
</gene>
<dbReference type="InterPro" id="IPR011251">
    <property type="entry name" value="Luciferase-like_dom"/>
</dbReference>
<evidence type="ECO:0000259" key="2">
    <source>
        <dbReference type="Pfam" id="PF00296"/>
    </source>
</evidence>
<comment type="caution">
    <text evidence="3">The sequence shown here is derived from an EMBL/GenBank/DDBJ whole genome shotgun (WGS) entry which is preliminary data.</text>
</comment>
<proteinExistence type="predicted"/>
<dbReference type="Gene3D" id="3.20.20.30">
    <property type="entry name" value="Luciferase-like domain"/>
    <property type="match status" value="1"/>
</dbReference>
<feature type="domain" description="Luciferase-like" evidence="2">
    <location>
        <begin position="5"/>
        <end position="315"/>
    </location>
</feature>
<name>A0A4U2YEB6_9BACL</name>
<dbReference type="InterPro" id="IPR036661">
    <property type="entry name" value="Luciferase-like_sf"/>
</dbReference>
<protein>
    <submittedName>
        <fullName evidence="3">LLM class flavin-dependent oxidoreductase</fullName>
    </submittedName>
</protein>
<dbReference type="Pfam" id="PF00296">
    <property type="entry name" value="Bac_luciferase"/>
    <property type="match status" value="1"/>
</dbReference>
<keyword evidence="1" id="KW-0560">Oxidoreductase</keyword>
<dbReference type="PANTHER" id="PTHR43244:SF1">
    <property type="entry name" value="5,10-METHYLENETETRAHYDROMETHANOPTERIN REDUCTASE"/>
    <property type="match status" value="1"/>
</dbReference>
<dbReference type="Proteomes" id="UP000307841">
    <property type="component" value="Unassembled WGS sequence"/>
</dbReference>
<dbReference type="InterPro" id="IPR024011">
    <property type="entry name" value="Biosynth_lucif-like_mOase_dom"/>
</dbReference>
<dbReference type="SUPFAM" id="SSF51679">
    <property type="entry name" value="Bacterial luciferase-like"/>
    <property type="match status" value="1"/>
</dbReference>